<keyword evidence="3" id="KW-1185">Reference proteome</keyword>
<comment type="caution">
    <text evidence="2">The sequence shown here is derived from an EMBL/GenBank/DDBJ whole genome shotgun (WGS) entry which is preliminary data.</text>
</comment>
<accession>A0AAV5L1K1</accession>
<name>A0AAV5L1K1_9ROSI</name>
<dbReference type="PANTHER" id="PTHR35764">
    <property type="entry name" value="PROTEIN SHORTAGE IN CHIASMATA 1"/>
    <property type="match status" value="1"/>
</dbReference>
<dbReference type="InterPro" id="IPR038824">
    <property type="entry name" value="SHOC1-like"/>
</dbReference>
<dbReference type="PANTHER" id="PTHR35764:SF1">
    <property type="entry name" value="PROTEIN SHORTAGE IN CHIASMATA 1"/>
    <property type="match status" value="1"/>
</dbReference>
<protein>
    <recommendedName>
        <fullName evidence="4">Protein SHORTAGE IN CHIASMATA 1</fullName>
    </recommendedName>
</protein>
<reference evidence="2 3" key="1">
    <citation type="journal article" date="2021" name="Commun. Biol.">
        <title>The genome of Shorea leprosula (Dipterocarpaceae) highlights the ecological relevance of drought in aseasonal tropical rainforests.</title>
        <authorList>
            <person name="Ng K.K.S."/>
            <person name="Kobayashi M.J."/>
            <person name="Fawcett J.A."/>
            <person name="Hatakeyama M."/>
            <person name="Paape T."/>
            <person name="Ng C.H."/>
            <person name="Ang C.C."/>
            <person name="Tnah L.H."/>
            <person name="Lee C.T."/>
            <person name="Nishiyama T."/>
            <person name="Sese J."/>
            <person name="O'Brien M.J."/>
            <person name="Copetti D."/>
            <person name="Mohd Noor M.I."/>
            <person name="Ong R.C."/>
            <person name="Putra M."/>
            <person name="Sireger I.Z."/>
            <person name="Indrioko S."/>
            <person name="Kosugi Y."/>
            <person name="Izuno A."/>
            <person name="Isagi Y."/>
            <person name="Lee S.L."/>
            <person name="Shimizu K.K."/>
        </authorList>
    </citation>
    <scope>NUCLEOTIDE SEQUENCE [LARGE SCALE GENOMIC DNA]</scope>
    <source>
        <strain evidence="2">214</strain>
    </source>
</reference>
<feature type="region of interest" description="Disordered" evidence="1">
    <location>
        <begin position="1531"/>
        <end position="1614"/>
    </location>
</feature>
<dbReference type="EMBL" id="BPVZ01000090">
    <property type="protein sequence ID" value="GKV31108.1"/>
    <property type="molecule type" value="Genomic_DNA"/>
</dbReference>
<evidence type="ECO:0000256" key="1">
    <source>
        <dbReference type="SAM" id="MobiDB-lite"/>
    </source>
</evidence>
<evidence type="ECO:0000313" key="2">
    <source>
        <dbReference type="EMBL" id="GKV31108.1"/>
    </source>
</evidence>
<dbReference type="Proteomes" id="UP001054252">
    <property type="component" value="Unassembled WGS sequence"/>
</dbReference>
<feature type="compositionally biased region" description="Polar residues" evidence="1">
    <location>
        <begin position="1584"/>
        <end position="1606"/>
    </location>
</feature>
<organism evidence="2 3">
    <name type="scientific">Rubroshorea leprosula</name>
    <dbReference type="NCBI Taxonomy" id="152421"/>
    <lineage>
        <taxon>Eukaryota</taxon>
        <taxon>Viridiplantae</taxon>
        <taxon>Streptophyta</taxon>
        <taxon>Embryophyta</taxon>
        <taxon>Tracheophyta</taxon>
        <taxon>Spermatophyta</taxon>
        <taxon>Magnoliopsida</taxon>
        <taxon>eudicotyledons</taxon>
        <taxon>Gunneridae</taxon>
        <taxon>Pentapetalae</taxon>
        <taxon>rosids</taxon>
        <taxon>malvids</taxon>
        <taxon>Malvales</taxon>
        <taxon>Dipterocarpaceae</taxon>
        <taxon>Rubroshorea</taxon>
    </lineage>
</organism>
<evidence type="ECO:0008006" key="4">
    <source>
        <dbReference type="Google" id="ProtNLM"/>
    </source>
</evidence>
<sequence>MRTRFLNVDYFSSSPVETSSFLNLPVPHLLPYRVHDLNEAFLRFDSLLDVSLEIEPLPINSALSKFISEVIPHFIDVDFSEFEVNRSPSGNGCFDDHVKFSSGSVGHGFYEKGSMVGYEVKELQGQRSFISEFLENDNETAVDNKDSPTFEVIGFEIPELDSCLDKTCFSEKEIEAFSEVPDIEHDPDMLKIGLIVQYPDKIQESVDSVEYVALDYNMEQNAYILEDENFLGNQAHSLHCTFPTLEVDEFILKTLTSQSVEDVFLSVFKYMESQLPTSEENQPTNSKELLGSIENDFLKLLSDGCLSKQFPEPEQALLDFFTDMDLVSLVEIQQMERNFRFDEGMSDGGCFWYTNSIIFEEFQMLESNSSKPFEVFLNKQTIHEPEIYDWLFREDMSLKNFNELIVSPELSHIDDMFKSLPVPVLSDHARSSSLCAFAEELLSELKPLPLFASDGIYLDWHILEEDKCKNGIQLAFQNMVEKMDLYSIDFGLESSEDQKLVSDFIFSDNGLNKSITEQYEEVLNRGSDVISLLNGDNIVDLSVNFLDSWYSEPGSGEELAGKDAKRASMPSKFMPQFSDLDFFLNPEKAGAEENAESAIKEFGFNATLPKASNNDSVALCASNGAQPQHWDIIFYNIKLSDCIVALIDYFEKSYLAILQNETELNTFFPEDNFILLSIPKQKLMECVKKKITRKATSPGDEDIMAFVTLSAIKQMAWYLCFYGIRTTHLYIDKLCRSLGCLKSRLDFLHSVIHNAYEMVDREITRSHPSLSVIQEILQPNTSHGSLKALILADRVFWCCLKKLLISMGLSCNELLTFYPNANPPDTHGPCEHVNVKMDIQLTSDCLLVSHEHVSASFPFHKFNLILEYGGPCGSSRVSSISPKLVGLPHLHFLKVELREFGASRALCEGVDMPQDAKMAVEGDSDSTLVLDDDMSHQKLEELLNFVPIEGMCTKISEVPAAKRKAQYIPPSVSCSQPVEETKHTEQRVVDTVIVVNTQNFDKEMIISRRRTYQKILAMEKEGAQILERDSDLPVDVIISSAISLVWYNCRNIGKKATGIDEVPSSLPLCIENIAANVLMLLSFSFSGCFMVFEGEIGFLSTIMESSAGLYAAAASLGIDFQLFCSDSSELTDEIILNCIKYAAKLTRSPYPRMPESETLAESFLTRFPSINPLTAHAILSSVGMLIEFLEWSHDLRACAIQNYSVPDESIALFVALCKYGEREDAKSIMTDSSSASSCLDSDKCLVNVDSQSKRQKYNCSPKKIDISMDDLMHFDPMNQCNDDFLIPAGLSKENESWMSKDHDTLQGYKKPGLPLNNLFGPKQEFGFTEMESPQILSKVIYITDSPLKGEDLSYIARSLNFSSFVPEMEKDSARKSKTVRRLSFDHSSHLSFPTARESGSDVFTPLKYPRQSFQVTNDRRDTGYNSDKLPLNYQENLLEEALAQGSKSCRGSLFEKEASSPGGTLLSKAILSAHPQPGSPWTIEFLNRIREKSRLRQQSLPPDTSLSDLGLFGKTSKVHKRRNPSILDFFKYQGGSTPFSPQKIPEEKKRKLNQQPSSSSEDKKSSPSLPPTWTRIAKRGRPTLSFTLDGSGNQTKLVWSNGTAHASSKKYGNK</sequence>
<proteinExistence type="predicted"/>
<dbReference type="GO" id="GO:0000712">
    <property type="term" value="P:resolution of meiotic recombination intermediates"/>
    <property type="evidence" value="ECO:0007669"/>
    <property type="project" value="TreeGrafter"/>
</dbReference>
<evidence type="ECO:0000313" key="3">
    <source>
        <dbReference type="Proteomes" id="UP001054252"/>
    </source>
</evidence>
<gene>
    <name evidence="2" type="ORF">SLEP1_g39845</name>
</gene>